<organism evidence="2 3">
    <name type="scientific">Actinopolyspora alba</name>
    <dbReference type="NCBI Taxonomy" id="673379"/>
    <lineage>
        <taxon>Bacteria</taxon>
        <taxon>Bacillati</taxon>
        <taxon>Actinomycetota</taxon>
        <taxon>Actinomycetes</taxon>
        <taxon>Actinopolysporales</taxon>
        <taxon>Actinopolysporaceae</taxon>
        <taxon>Actinopolyspora</taxon>
        <taxon>Actinopolyspora alba group</taxon>
    </lineage>
</organism>
<evidence type="ECO:0000313" key="3">
    <source>
        <dbReference type="Proteomes" id="UP000198716"/>
    </source>
</evidence>
<sequence>MSEVLGLLGWFREEPTGRGGVTALVARAGAGDAAVPPGRARWDRRSGRALPDPCDHEDSSSSGGSMCSAIFERYSSTWLRYCFMTSP</sequence>
<feature type="region of interest" description="Disordered" evidence="1">
    <location>
        <begin position="35"/>
        <end position="64"/>
    </location>
</feature>
<dbReference type="AlphaFoldDB" id="A0A1I2AG31"/>
<protein>
    <submittedName>
        <fullName evidence="2">Uncharacterized protein</fullName>
    </submittedName>
</protein>
<evidence type="ECO:0000313" key="2">
    <source>
        <dbReference type="EMBL" id="SFE42921.1"/>
    </source>
</evidence>
<dbReference type="Proteomes" id="UP000198716">
    <property type="component" value="Unassembled WGS sequence"/>
</dbReference>
<accession>A0A1I2AG31</accession>
<gene>
    <name evidence="2" type="ORF">SAMN04487819_11396</name>
</gene>
<proteinExistence type="predicted"/>
<evidence type="ECO:0000256" key="1">
    <source>
        <dbReference type="SAM" id="MobiDB-lite"/>
    </source>
</evidence>
<dbReference type="EMBL" id="FOMZ01000013">
    <property type="protein sequence ID" value="SFE42921.1"/>
    <property type="molecule type" value="Genomic_DNA"/>
</dbReference>
<reference evidence="3" key="1">
    <citation type="submission" date="2016-10" db="EMBL/GenBank/DDBJ databases">
        <authorList>
            <person name="Varghese N."/>
            <person name="Submissions S."/>
        </authorList>
    </citation>
    <scope>NUCLEOTIDE SEQUENCE [LARGE SCALE GENOMIC DNA]</scope>
    <source>
        <strain evidence="3">DSM 45004</strain>
    </source>
</reference>
<name>A0A1I2AG31_9ACTN</name>
<keyword evidence="3" id="KW-1185">Reference proteome</keyword>